<dbReference type="InterPro" id="IPR027417">
    <property type="entry name" value="P-loop_NTPase"/>
</dbReference>
<protein>
    <submittedName>
        <fullName evidence="1">Uncharacterized protein</fullName>
    </submittedName>
</protein>
<reference evidence="1" key="1">
    <citation type="submission" date="2023-07" db="EMBL/GenBank/DDBJ databases">
        <title>Bifidobacterium aquikefiriaerophilum sp. nov. and Bifidobacterium eccum sp. nov., isolated from water kefir.</title>
        <authorList>
            <person name="Breselge S."/>
            <person name="Bellassi P."/>
            <person name="Barcenilla C."/>
            <person name="Alvarez-Ordonez A."/>
            <person name="Morelli L."/>
            <person name="Cotter P.D."/>
        </authorList>
    </citation>
    <scope>NUCLEOTIDE SEQUENCE</scope>
    <source>
        <strain evidence="1">WK048_4_13</strain>
    </source>
</reference>
<dbReference type="AlphaFoldDB" id="A0AB39UET1"/>
<dbReference type="Gene3D" id="3.40.50.300">
    <property type="entry name" value="P-loop containing nucleotide triphosphate hydrolases"/>
    <property type="match status" value="1"/>
</dbReference>
<name>A0AB39UET1_9BIFI</name>
<accession>A0AB39UET1</accession>
<organism evidence="1">
    <name type="scientific">Bifidobacterium fermentum</name>
    <dbReference type="NCBI Taxonomy" id="3059035"/>
    <lineage>
        <taxon>Bacteria</taxon>
        <taxon>Bacillati</taxon>
        <taxon>Actinomycetota</taxon>
        <taxon>Actinomycetes</taxon>
        <taxon>Bifidobacteriales</taxon>
        <taxon>Bifidobacteriaceae</taxon>
        <taxon>Bifidobacterium</taxon>
    </lineage>
</organism>
<evidence type="ECO:0000313" key="1">
    <source>
        <dbReference type="EMBL" id="XDS47541.1"/>
    </source>
</evidence>
<proteinExistence type="predicted"/>
<dbReference type="EMBL" id="CP129675">
    <property type="protein sequence ID" value="XDS47541.1"/>
    <property type="molecule type" value="Genomic_DNA"/>
</dbReference>
<gene>
    <name evidence="1" type="ORF">QN217_00380</name>
</gene>
<sequence>MKDGRIVEKGTPQKVLVHPEHEYTASLLAALPKLPRSSVLQGSNN</sequence>